<dbReference type="EMBL" id="FMBM01000001">
    <property type="protein sequence ID" value="SCC78258.1"/>
    <property type="molecule type" value="Genomic_DNA"/>
</dbReference>
<keyword evidence="1" id="KW-1133">Transmembrane helix</keyword>
<feature type="transmembrane region" description="Helical" evidence="1">
    <location>
        <begin position="6"/>
        <end position="22"/>
    </location>
</feature>
<dbReference type="Proteomes" id="UP000182800">
    <property type="component" value="Unassembled WGS sequence"/>
</dbReference>
<dbReference type="AlphaFoldDB" id="A0A0P7XYZ6"/>
<dbReference type="OrthoDB" id="7342716at2"/>
<keyword evidence="5" id="KW-1185">Reference proteome</keyword>
<dbReference type="Pfam" id="PF15956">
    <property type="entry name" value="DUF4760"/>
    <property type="match status" value="1"/>
</dbReference>
<comment type="caution">
    <text evidence="2">The sequence shown here is derived from an EMBL/GenBank/DDBJ whole genome shotgun (WGS) entry which is preliminary data.</text>
</comment>
<gene>
    <name evidence="3" type="ORF">GA0071312_0178</name>
    <name evidence="2" type="ORF">HLUCCO17_14460</name>
</gene>
<name>A0A0P7XYZ6_9HYPH</name>
<dbReference type="Proteomes" id="UP000050497">
    <property type="component" value="Unassembled WGS sequence"/>
</dbReference>
<dbReference type="InterPro" id="IPR031876">
    <property type="entry name" value="DUF4760"/>
</dbReference>
<keyword evidence="1" id="KW-0472">Membrane</keyword>
<reference evidence="2 4" key="1">
    <citation type="submission" date="2015-09" db="EMBL/GenBank/DDBJ databases">
        <title>Identification and resolution of microdiversity through metagenomic sequencing of parallel consortia.</title>
        <authorList>
            <person name="Nelson W.C."/>
            <person name="Romine M.F."/>
            <person name="Lindemann S.R."/>
        </authorList>
    </citation>
    <scope>NUCLEOTIDE SEQUENCE [LARGE SCALE GENOMIC DNA]</scope>
    <source>
        <strain evidence="2">HL-109</strain>
    </source>
</reference>
<evidence type="ECO:0000313" key="3">
    <source>
        <dbReference type="EMBL" id="SCC78258.1"/>
    </source>
</evidence>
<dbReference type="RefSeq" id="WP_074443240.1">
    <property type="nucleotide sequence ID" value="NZ_FMBM01000001.1"/>
</dbReference>
<evidence type="ECO:0000313" key="5">
    <source>
        <dbReference type="Proteomes" id="UP000182800"/>
    </source>
</evidence>
<reference evidence="3 5" key="2">
    <citation type="submission" date="2016-08" db="EMBL/GenBank/DDBJ databases">
        <authorList>
            <person name="Varghese N."/>
            <person name="Submissions Spin"/>
        </authorList>
    </citation>
    <scope>NUCLEOTIDE SEQUENCE [LARGE SCALE GENOMIC DNA]</scope>
    <source>
        <strain evidence="3 5">HL-109</strain>
    </source>
</reference>
<accession>A0A0P7XYZ6</accession>
<protein>
    <recommendedName>
        <fullName evidence="6">DUF4760 domain-containing protein</fullName>
    </recommendedName>
</protein>
<evidence type="ECO:0000313" key="4">
    <source>
        <dbReference type="Proteomes" id="UP000050497"/>
    </source>
</evidence>
<evidence type="ECO:0000256" key="1">
    <source>
        <dbReference type="SAM" id="Phobius"/>
    </source>
</evidence>
<proteinExistence type="predicted"/>
<dbReference type="EMBL" id="LJSX01000026">
    <property type="protein sequence ID" value="KPQ09519.1"/>
    <property type="molecule type" value="Genomic_DNA"/>
</dbReference>
<evidence type="ECO:0000313" key="2">
    <source>
        <dbReference type="EMBL" id="KPQ09519.1"/>
    </source>
</evidence>
<keyword evidence="1" id="KW-0812">Transmembrane</keyword>
<sequence>MQPTTAILIGACAATIGWIYTARRAHILSRKQYTITVILNASSNERFIRQRDLIAPHLKNGQCPTLWLNGNHDQLRDALRDVLNHYEFVAAGLRNGDFDEKLLKDSERSTFVRLFARCEEYIWQLRNGRERMTIYEHLEWLHQRWEKAPPGLFQRSIEFLRGRPFYGGLERRR</sequence>
<organism evidence="2 4">
    <name type="scientific">Saliniramus fredricksonii</name>
    <dbReference type="NCBI Taxonomy" id="1653334"/>
    <lineage>
        <taxon>Bacteria</taxon>
        <taxon>Pseudomonadati</taxon>
        <taxon>Pseudomonadota</taxon>
        <taxon>Alphaproteobacteria</taxon>
        <taxon>Hyphomicrobiales</taxon>
        <taxon>Salinarimonadaceae</taxon>
        <taxon>Saliniramus</taxon>
    </lineage>
</organism>
<evidence type="ECO:0008006" key="6">
    <source>
        <dbReference type="Google" id="ProtNLM"/>
    </source>
</evidence>